<keyword evidence="2" id="KW-0732">Signal</keyword>
<sequence>MTMPRRLSPFRTVRAAAAAVLVLALLSSLAARAQDTEPAGDGADAADAADLLLLNPLAAFGADDLAGFRDRPLFSPTRRPPPPFVEEVIEEPAYVEPEPEEPMPEPPPNLALVGIVEAGPTAFAVVRDLDAGTVTSLRLGESLGRWRLAAVAADHIRLEDGTESQELRIFVPGEPAPPGAGPGDAFDRPPPGSGWRAPGDSPEDGTVDDDWSEEADQPDPASDW</sequence>
<evidence type="ECO:0000256" key="1">
    <source>
        <dbReference type="SAM" id="MobiDB-lite"/>
    </source>
</evidence>
<organism evidence="3 4">
    <name type="scientific">Methylobrevis albus</name>
    <dbReference type="NCBI Taxonomy" id="2793297"/>
    <lineage>
        <taxon>Bacteria</taxon>
        <taxon>Pseudomonadati</taxon>
        <taxon>Pseudomonadota</taxon>
        <taxon>Alphaproteobacteria</taxon>
        <taxon>Hyphomicrobiales</taxon>
        <taxon>Pleomorphomonadaceae</taxon>
        <taxon>Methylobrevis</taxon>
    </lineage>
</organism>
<comment type="caution">
    <text evidence="3">The sequence shown here is derived from an EMBL/GenBank/DDBJ whole genome shotgun (WGS) entry which is preliminary data.</text>
</comment>
<evidence type="ECO:0000256" key="2">
    <source>
        <dbReference type="SAM" id="SignalP"/>
    </source>
</evidence>
<feature type="chain" id="PRO_5037229497" description="General secretion pathway protein N" evidence="2">
    <location>
        <begin position="34"/>
        <end position="224"/>
    </location>
</feature>
<name>A0A931I218_9HYPH</name>
<evidence type="ECO:0008006" key="5">
    <source>
        <dbReference type="Google" id="ProtNLM"/>
    </source>
</evidence>
<feature type="region of interest" description="Disordered" evidence="1">
    <location>
        <begin position="171"/>
        <end position="224"/>
    </location>
</feature>
<proteinExistence type="predicted"/>
<accession>A0A931I218</accession>
<feature type="compositionally biased region" description="Acidic residues" evidence="1">
    <location>
        <begin position="201"/>
        <end position="217"/>
    </location>
</feature>
<dbReference type="AlphaFoldDB" id="A0A931I218"/>
<evidence type="ECO:0000313" key="3">
    <source>
        <dbReference type="EMBL" id="MBH0237845.1"/>
    </source>
</evidence>
<evidence type="ECO:0000313" key="4">
    <source>
        <dbReference type="Proteomes" id="UP000631694"/>
    </source>
</evidence>
<dbReference type="EMBL" id="JADZLT010000049">
    <property type="protein sequence ID" value="MBH0237845.1"/>
    <property type="molecule type" value="Genomic_DNA"/>
</dbReference>
<reference evidence="3" key="1">
    <citation type="submission" date="2020-12" db="EMBL/GenBank/DDBJ databases">
        <title>Methylobrevis albus sp. nov., isolated from fresh water lack sediment.</title>
        <authorList>
            <person name="Zou Q."/>
        </authorList>
    </citation>
    <scope>NUCLEOTIDE SEQUENCE</scope>
    <source>
        <strain evidence="3">L22</strain>
    </source>
</reference>
<protein>
    <recommendedName>
        <fullName evidence="5">General secretion pathway protein N</fullName>
    </recommendedName>
</protein>
<dbReference type="Proteomes" id="UP000631694">
    <property type="component" value="Unassembled WGS sequence"/>
</dbReference>
<dbReference type="RefSeq" id="WP_197310914.1">
    <property type="nucleotide sequence ID" value="NZ_JADZLT010000049.1"/>
</dbReference>
<feature type="signal peptide" evidence="2">
    <location>
        <begin position="1"/>
        <end position="33"/>
    </location>
</feature>
<keyword evidence="4" id="KW-1185">Reference proteome</keyword>
<gene>
    <name evidence="3" type="ORF">I5731_08435</name>
</gene>